<evidence type="ECO:0000313" key="3">
    <source>
        <dbReference type="Proteomes" id="UP000199001"/>
    </source>
</evidence>
<dbReference type="RefSeq" id="WP_091096164.1">
    <property type="nucleotide sequence ID" value="NZ_FMHZ01000002.1"/>
</dbReference>
<reference evidence="3" key="1">
    <citation type="submission" date="2016-06" db="EMBL/GenBank/DDBJ databases">
        <authorList>
            <person name="Varghese N."/>
            <person name="Submissions Spin"/>
        </authorList>
    </citation>
    <scope>NUCLEOTIDE SEQUENCE [LARGE SCALE GENOMIC DNA]</scope>
    <source>
        <strain evidence="3">DSM 43903</strain>
    </source>
</reference>
<dbReference type="Pfam" id="PF08472">
    <property type="entry name" value="S6PP_C"/>
    <property type="match status" value="1"/>
</dbReference>
<protein>
    <recommendedName>
        <fullName evidence="1">Sucrose-phosphatase C-terminal domain-containing protein</fullName>
    </recommendedName>
</protein>
<dbReference type="InterPro" id="IPR016918">
    <property type="entry name" value="UCP029394"/>
</dbReference>
<evidence type="ECO:0000259" key="1">
    <source>
        <dbReference type="Pfam" id="PF08472"/>
    </source>
</evidence>
<dbReference type="Gene3D" id="3.10.450.50">
    <property type="match status" value="1"/>
</dbReference>
<dbReference type="AlphaFoldDB" id="A0A1C6U5C1"/>
<evidence type="ECO:0000313" key="2">
    <source>
        <dbReference type="EMBL" id="SCL49270.1"/>
    </source>
</evidence>
<dbReference type="STRING" id="47855.GA0070606_1442"/>
<dbReference type="InterPro" id="IPR013679">
    <property type="entry name" value="SPP_C"/>
</dbReference>
<gene>
    <name evidence="2" type="ORF">GA0070606_1442</name>
</gene>
<sequence length="129" mass="14603">MNGAVDEIVQHHRFIESWLRGEADPADVRSFLDMHTPDFTWYDPDGSLNTLPDMAPMMTEAHGAAPGLVLEIRDPRVLLNEDGMVVAAYEEHQRTPTSSNARRAVVIFTSAPDGRNGLRWRHLHETWIT</sequence>
<dbReference type="EMBL" id="FMHZ01000002">
    <property type="protein sequence ID" value="SCL49270.1"/>
    <property type="molecule type" value="Genomic_DNA"/>
</dbReference>
<name>A0A1C6U5C1_9ACTN</name>
<dbReference type="InterPro" id="IPR032710">
    <property type="entry name" value="NTF2-like_dom_sf"/>
</dbReference>
<accession>A0A1C6U5C1</accession>
<keyword evidence="3" id="KW-1185">Reference proteome</keyword>
<dbReference type="OrthoDB" id="4570375at2"/>
<dbReference type="Proteomes" id="UP000199001">
    <property type="component" value="Unassembled WGS sequence"/>
</dbReference>
<dbReference type="PIRSF" id="PIRSF029394">
    <property type="entry name" value="UCP029394"/>
    <property type="match status" value="1"/>
</dbReference>
<organism evidence="2 3">
    <name type="scientific">Micromonospora citrea</name>
    <dbReference type="NCBI Taxonomy" id="47855"/>
    <lineage>
        <taxon>Bacteria</taxon>
        <taxon>Bacillati</taxon>
        <taxon>Actinomycetota</taxon>
        <taxon>Actinomycetes</taxon>
        <taxon>Micromonosporales</taxon>
        <taxon>Micromonosporaceae</taxon>
        <taxon>Micromonospora</taxon>
    </lineage>
</organism>
<feature type="domain" description="Sucrose-phosphatase C-terminal" evidence="1">
    <location>
        <begin position="6"/>
        <end position="128"/>
    </location>
</feature>
<proteinExistence type="predicted"/>
<dbReference type="SUPFAM" id="SSF54427">
    <property type="entry name" value="NTF2-like"/>
    <property type="match status" value="1"/>
</dbReference>